<name>A0A6L2MDM1_TANCI</name>
<dbReference type="PANTHER" id="PTHR46890:SF50">
    <property type="entry name" value="RNA-DIRECTED DNA POLYMERASE, EUKARYOTA, REVERSE TRANSCRIPTASE ZINC-BINDING DOMAIN PROTEIN-RELATED"/>
    <property type="match status" value="1"/>
</dbReference>
<reference evidence="2" key="1">
    <citation type="journal article" date="2019" name="Sci. Rep.">
        <title>Draft genome of Tanacetum cinerariifolium, the natural source of mosquito coil.</title>
        <authorList>
            <person name="Yamashiro T."/>
            <person name="Shiraishi A."/>
            <person name="Satake H."/>
            <person name="Nakayama K."/>
        </authorList>
    </citation>
    <scope>NUCLEOTIDE SEQUENCE</scope>
</reference>
<keyword evidence="2" id="KW-0808">Transferase</keyword>
<gene>
    <name evidence="2" type="ORF">Tci_044029</name>
</gene>
<dbReference type="PANTHER" id="PTHR46890">
    <property type="entry name" value="NON-LTR RETROLELEMENT REVERSE TRANSCRIPTASE-LIKE PROTEIN-RELATED"/>
    <property type="match status" value="1"/>
</dbReference>
<comment type="caution">
    <text evidence="2">The sequence shown here is derived from an EMBL/GenBank/DDBJ whole genome shotgun (WGS) entry which is preliminary data.</text>
</comment>
<keyword evidence="2" id="KW-0695">RNA-directed DNA polymerase</keyword>
<dbReference type="InterPro" id="IPR052343">
    <property type="entry name" value="Retrotransposon-Effector_Assoc"/>
</dbReference>
<protein>
    <submittedName>
        <fullName evidence="2">RNA-directed DNA polymerase, eukaryota, reverse transcriptase zinc-binding domain protein</fullName>
    </submittedName>
</protein>
<evidence type="ECO:0000313" key="2">
    <source>
        <dbReference type="EMBL" id="GEU72051.1"/>
    </source>
</evidence>
<keyword evidence="2" id="KW-0548">Nucleotidyltransferase</keyword>
<evidence type="ECO:0000259" key="1">
    <source>
        <dbReference type="Pfam" id="PF00078"/>
    </source>
</evidence>
<dbReference type="Pfam" id="PF00078">
    <property type="entry name" value="RVT_1"/>
    <property type="match status" value="1"/>
</dbReference>
<feature type="domain" description="Reverse transcriptase" evidence="1">
    <location>
        <begin position="428"/>
        <end position="533"/>
    </location>
</feature>
<organism evidence="2">
    <name type="scientific">Tanacetum cinerariifolium</name>
    <name type="common">Dalmatian daisy</name>
    <name type="synonym">Chrysanthemum cinerariifolium</name>
    <dbReference type="NCBI Taxonomy" id="118510"/>
    <lineage>
        <taxon>Eukaryota</taxon>
        <taxon>Viridiplantae</taxon>
        <taxon>Streptophyta</taxon>
        <taxon>Embryophyta</taxon>
        <taxon>Tracheophyta</taxon>
        <taxon>Spermatophyta</taxon>
        <taxon>Magnoliopsida</taxon>
        <taxon>eudicotyledons</taxon>
        <taxon>Gunneridae</taxon>
        <taxon>Pentapetalae</taxon>
        <taxon>asterids</taxon>
        <taxon>campanulids</taxon>
        <taxon>Asterales</taxon>
        <taxon>Asteraceae</taxon>
        <taxon>Asteroideae</taxon>
        <taxon>Anthemideae</taxon>
        <taxon>Anthemidinae</taxon>
        <taxon>Tanacetum</taxon>
    </lineage>
</organism>
<sequence>MSFDQGFGNSNRANEQGASVGVMPLSTYLNLRLGDLDYTKLTVELADRIVKHPKEIAENVLVGIVLKRNRVDDLKPTVKEGEVVDEPITDIVKTRWNFIGGVDDYLSDCDFDRRTHIDCAYNLRFSCMIGFEYVHANFLPMLPINVMSKRFYNTTMQDKIEFKRMNELGNFINELVFIRNFYVITDFTVVEDTNPYLGKEIGDVIVGEPFCKASCVEARRFDGIITIRDGNDSVTHQMVRSTPRFKHLINEKCNKIPPLLKGLDKFEEITWNDAHVTDFNAMTKVMKKSKYLKENIRAWIKVKKDSLKNYKKTLKAELAEIDLLLDTGEGNSDVFNKSISISKSLQKLDKLESIEYGTFPKGDNSSFIALIPKMHDTKMVKDFRHVTLIGSLYKIIAKILANHLVVVLEDIVNEVGNSSFIALIPKMHDAKMVKDFRPITLIGSLYNIIAKILENRLVVVLGDIIDEVQFTFIANRRILDGPFIINELFHWCKKKKKLTMIFKVDFEKAYYLVRWDYLDDVLKFFGFCNRWCGYCASGNGKDWLSDARISFLLFRVEGGRLTFLKSVLGLMPIYHMSLFKVPMKVLQRMESIRCYFFNGVDHNGSSLWARVIKGIHGEDGKLGKHVNHSYLSIWLDIIREMEQLKNHGTDLICFIHKKIGNRADTSFWEDVWRGDGAFKSLFVEYMPWRLSRMLLS</sequence>
<accession>A0A6L2MDM1</accession>
<dbReference type="EMBL" id="BKCJ010006418">
    <property type="protein sequence ID" value="GEU72051.1"/>
    <property type="molecule type" value="Genomic_DNA"/>
</dbReference>
<dbReference type="GO" id="GO:0003964">
    <property type="term" value="F:RNA-directed DNA polymerase activity"/>
    <property type="evidence" value="ECO:0007669"/>
    <property type="project" value="UniProtKB-KW"/>
</dbReference>
<proteinExistence type="predicted"/>
<dbReference type="InterPro" id="IPR000477">
    <property type="entry name" value="RT_dom"/>
</dbReference>
<dbReference type="AlphaFoldDB" id="A0A6L2MDM1"/>